<dbReference type="Pfam" id="PF00098">
    <property type="entry name" value="zf-CCHC"/>
    <property type="match status" value="1"/>
</dbReference>
<gene>
    <name evidence="4" type="ORF">QYE76_026664</name>
</gene>
<dbReference type="InterPro" id="IPR036875">
    <property type="entry name" value="Znf_CCHC_sf"/>
</dbReference>
<feature type="compositionally biased region" description="Pro residues" evidence="2">
    <location>
        <begin position="381"/>
        <end position="392"/>
    </location>
</feature>
<feature type="region of interest" description="Disordered" evidence="2">
    <location>
        <begin position="290"/>
        <end position="310"/>
    </location>
</feature>
<dbReference type="Gene3D" id="4.10.60.10">
    <property type="entry name" value="Zinc finger, CCHC-type"/>
    <property type="match status" value="1"/>
</dbReference>
<comment type="caution">
    <text evidence="4">The sequence shown here is derived from an EMBL/GenBank/DDBJ whole genome shotgun (WGS) entry which is preliminary data.</text>
</comment>
<feature type="compositionally biased region" description="Low complexity" evidence="2">
    <location>
        <begin position="94"/>
        <end position="117"/>
    </location>
</feature>
<feature type="compositionally biased region" description="Low complexity" evidence="2">
    <location>
        <begin position="413"/>
        <end position="429"/>
    </location>
</feature>
<proteinExistence type="predicted"/>
<sequence length="569" mass="61851">MCLTQRLGRRSGDLGGDTGAPPSPRLRWADGRRRGRRSDTPHRAKRSKLAGNRYAALLTASDEDTSDEDEDADPTSRPSQISLGCFFMGPGLREPSSPASLPSESSGPLASATAPTGGRPPPPSTAPGSMDFPPLPSRGEQGSTPLVRAPPQEIRIGSLSVPLSAGCGKRTTAAHSGGGGLGFPLPELAGEPSLEAQLNLGQLGLVGLKGAGPLVLPLVAQPTSSTPSLDDSHVSLGMGSTDEIEPAGKGWTWDGFTPPPPTYKWLWLRVGTLDPDLGFPAPSRDVRRNRRSAKYLRSSTTPTSGERSWVLVPMDRERSYRGKRSFDAIDNNRERSRDRELRQRLEREEEEHRRQQAQRDQARDRERSNYNHQRRSEHSQYPPPPPPPPPAGPRGRDQTRGGQKRHPRAPRIPQGAVPAPAAPGLAAGGSSSTPNQDANNITCYNCGNQGHIQAECKAEAFCVKCKKHGHPTAMCAIFSKSLDPYWAGFGGQRKGFVCCEVPEEEMYQPATNSALIILEKEGLNEEQLEEELKDLVDDNWAWQVCKLTTTDFSVIVVTRHTTAWCSMQV</sequence>
<feature type="region of interest" description="Disordered" evidence="2">
    <location>
        <begin position="1"/>
        <end position="151"/>
    </location>
</feature>
<dbReference type="GO" id="GO:0003676">
    <property type="term" value="F:nucleic acid binding"/>
    <property type="evidence" value="ECO:0007669"/>
    <property type="project" value="InterPro"/>
</dbReference>
<dbReference type="AlphaFoldDB" id="A0AAD8RJ11"/>
<dbReference type="PROSITE" id="PS50158">
    <property type="entry name" value="ZF_CCHC"/>
    <property type="match status" value="1"/>
</dbReference>
<dbReference type="GO" id="GO:0008270">
    <property type="term" value="F:zinc ion binding"/>
    <property type="evidence" value="ECO:0007669"/>
    <property type="project" value="UniProtKB-KW"/>
</dbReference>
<feature type="compositionally biased region" description="Basic and acidic residues" evidence="2">
    <location>
        <begin position="322"/>
        <end position="354"/>
    </location>
</feature>
<dbReference type="SMART" id="SM00343">
    <property type="entry name" value="ZnF_C2HC"/>
    <property type="match status" value="2"/>
</dbReference>
<keyword evidence="1" id="KW-0479">Metal-binding</keyword>
<feature type="compositionally biased region" description="Polar residues" evidence="2">
    <location>
        <begin position="297"/>
        <end position="306"/>
    </location>
</feature>
<feature type="compositionally biased region" description="Acidic residues" evidence="2">
    <location>
        <begin position="61"/>
        <end position="73"/>
    </location>
</feature>
<name>A0AAD8RJ11_LOLMU</name>
<feature type="region of interest" description="Disordered" evidence="2">
    <location>
        <begin position="322"/>
        <end position="434"/>
    </location>
</feature>
<dbReference type="Proteomes" id="UP001231189">
    <property type="component" value="Unassembled WGS sequence"/>
</dbReference>
<evidence type="ECO:0000256" key="2">
    <source>
        <dbReference type="SAM" id="MobiDB-lite"/>
    </source>
</evidence>
<dbReference type="SUPFAM" id="SSF57756">
    <property type="entry name" value="Retrovirus zinc finger-like domains"/>
    <property type="match status" value="1"/>
</dbReference>
<evidence type="ECO:0000259" key="3">
    <source>
        <dbReference type="PROSITE" id="PS50158"/>
    </source>
</evidence>
<dbReference type="EMBL" id="JAUUTY010000006">
    <property type="protein sequence ID" value="KAK1621147.1"/>
    <property type="molecule type" value="Genomic_DNA"/>
</dbReference>
<feature type="compositionally biased region" description="Basic and acidic residues" evidence="2">
    <location>
        <begin position="360"/>
        <end position="378"/>
    </location>
</feature>
<organism evidence="4 5">
    <name type="scientific">Lolium multiflorum</name>
    <name type="common">Italian ryegrass</name>
    <name type="synonym">Lolium perenne subsp. multiflorum</name>
    <dbReference type="NCBI Taxonomy" id="4521"/>
    <lineage>
        <taxon>Eukaryota</taxon>
        <taxon>Viridiplantae</taxon>
        <taxon>Streptophyta</taxon>
        <taxon>Embryophyta</taxon>
        <taxon>Tracheophyta</taxon>
        <taxon>Spermatophyta</taxon>
        <taxon>Magnoliopsida</taxon>
        <taxon>Liliopsida</taxon>
        <taxon>Poales</taxon>
        <taxon>Poaceae</taxon>
        <taxon>BOP clade</taxon>
        <taxon>Pooideae</taxon>
        <taxon>Poodae</taxon>
        <taxon>Poeae</taxon>
        <taxon>Poeae Chloroplast Group 2 (Poeae type)</taxon>
        <taxon>Loliodinae</taxon>
        <taxon>Loliinae</taxon>
        <taxon>Lolium</taxon>
    </lineage>
</organism>
<feature type="domain" description="CCHC-type" evidence="3">
    <location>
        <begin position="443"/>
        <end position="457"/>
    </location>
</feature>
<keyword evidence="5" id="KW-1185">Reference proteome</keyword>
<evidence type="ECO:0000313" key="5">
    <source>
        <dbReference type="Proteomes" id="UP001231189"/>
    </source>
</evidence>
<keyword evidence="1" id="KW-0863">Zinc-finger</keyword>
<evidence type="ECO:0000256" key="1">
    <source>
        <dbReference type="PROSITE-ProRule" id="PRU00047"/>
    </source>
</evidence>
<reference evidence="4" key="1">
    <citation type="submission" date="2023-07" db="EMBL/GenBank/DDBJ databases">
        <title>A chromosome-level genome assembly of Lolium multiflorum.</title>
        <authorList>
            <person name="Chen Y."/>
            <person name="Copetti D."/>
            <person name="Kolliker R."/>
            <person name="Studer B."/>
        </authorList>
    </citation>
    <scope>NUCLEOTIDE SEQUENCE</scope>
    <source>
        <strain evidence="4">02402/16</strain>
        <tissue evidence="4">Leaf</tissue>
    </source>
</reference>
<evidence type="ECO:0000313" key="4">
    <source>
        <dbReference type="EMBL" id="KAK1621147.1"/>
    </source>
</evidence>
<protein>
    <recommendedName>
        <fullName evidence="3">CCHC-type domain-containing protein</fullName>
    </recommendedName>
</protein>
<dbReference type="InterPro" id="IPR001878">
    <property type="entry name" value="Znf_CCHC"/>
</dbReference>
<dbReference type="PANTHER" id="PTHR33170">
    <property type="entry name" value="DUF4283 DOMAIN-CONTAINING PROTEIN-RELATED"/>
    <property type="match status" value="1"/>
</dbReference>
<feature type="compositionally biased region" description="Basic and acidic residues" evidence="2">
    <location>
        <begin position="27"/>
        <end position="42"/>
    </location>
</feature>
<accession>A0AAD8RJ11</accession>
<keyword evidence="1" id="KW-0862">Zinc</keyword>